<accession>A0A1V0SL49</accession>
<name>A0A1V0SL49_9VIRU</name>
<keyword evidence="1" id="KW-0812">Transmembrane</keyword>
<protein>
    <submittedName>
        <fullName evidence="2">Uncharacterized protein</fullName>
    </submittedName>
</protein>
<reference evidence="2" key="1">
    <citation type="journal article" date="2017" name="Science">
        <title>Giant viruses with an expanded complement of translation system components.</title>
        <authorList>
            <person name="Schulz F."/>
            <person name="Yutin N."/>
            <person name="Ivanova N.N."/>
            <person name="Ortega D.R."/>
            <person name="Lee T.K."/>
            <person name="Vierheilig J."/>
            <person name="Daims H."/>
            <person name="Horn M."/>
            <person name="Wagner M."/>
            <person name="Jensen G.J."/>
            <person name="Kyrpides N.C."/>
            <person name="Koonin E.V."/>
            <person name="Woyke T."/>
        </authorList>
    </citation>
    <scope>NUCLEOTIDE SEQUENCE</scope>
    <source>
        <strain evidence="2">KNV1</strain>
    </source>
</reference>
<sequence length="118" mass="13158">MSNNDGVNWPKILGQAIFYSSIQAAIGSVEMSSRFSVMNFSKDQETLQNAADALRSYLYVAIMWTLATVLVLYSQYGIEGAIVGIIANMAYVGWIYFSYLGAFKKAANKYKLQEPNVF</sequence>
<feature type="transmembrane region" description="Helical" evidence="1">
    <location>
        <begin position="56"/>
        <end position="76"/>
    </location>
</feature>
<keyword evidence="1" id="KW-0472">Membrane</keyword>
<proteinExistence type="predicted"/>
<feature type="transmembrane region" description="Helical" evidence="1">
    <location>
        <begin position="82"/>
        <end position="103"/>
    </location>
</feature>
<evidence type="ECO:0000313" key="2">
    <source>
        <dbReference type="EMBL" id="ARF12457.1"/>
    </source>
</evidence>
<dbReference type="EMBL" id="KY684113">
    <property type="protein sequence ID" value="ARF12457.1"/>
    <property type="molecule type" value="Genomic_DNA"/>
</dbReference>
<organism evidence="2">
    <name type="scientific">Klosneuvirus KNV1</name>
    <dbReference type="NCBI Taxonomy" id="1977640"/>
    <lineage>
        <taxon>Viruses</taxon>
        <taxon>Varidnaviria</taxon>
        <taxon>Bamfordvirae</taxon>
        <taxon>Nucleocytoviricota</taxon>
        <taxon>Megaviricetes</taxon>
        <taxon>Imitervirales</taxon>
        <taxon>Mimiviridae</taxon>
        <taxon>Klosneuvirinae</taxon>
        <taxon>Klosneuvirus</taxon>
    </lineage>
</organism>
<evidence type="ECO:0000256" key="1">
    <source>
        <dbReference type="SAM" id="Phobius"/>
    </source>
</evidence>
<feature type="transmembrane region" description="Helical" evidence="1">
    <location>
        <begin position="12"/>
        <end position="35"/>
    </location>
</feature>
<gene>
    <name evidence="2" type="ORF">Klosneuvirus_6_19</name>
</gene>
<keyword evidence="1" id="KW-1133">Transmembrane helix</keyword>